<proteinExistence type="predicted"/>
<sequence>TLVNRNTTLQVSRNSLRVIPSGKWIRVHIRLVEIIERKLKTKLLTTVNREKLENELEEVKEVLRRNEKELQNLRNENSKSFMIAACLIFVCFLIYGTYLLIFGNV</sequence>
<evidence type="ECO:0000256" key="5">
    <source>
        <dbReference type="ARBA" id="ARBA00023054"/>
    </source>
</evidence>
<reference evidence="9 10" key="1">
    <citation type="submission" date="2015-09" db="EMBL/GenBank/DDBJ databases">
        <title>Trachymyrmex cornetzi WGS genome.</title>
        <authorList>
            <person name="Nygaard S."/>
            <person name="Hu H."/>
            <person name="Boomsma J."/>
            <person name="Zhang G."/>
        </authorList>
    </citation>
    <scope>NUCLEOTIDE SEQUENCE [LARGE SCALE GENOMIC DNA]</scope>
    <source>
        <strain evidence="9">Tcor2-1</strain>
        <tissue evidence="9">Whole body</tissue>
    </source>
</reference>
<keyword evidence="6 8" id="KW-0472">Membrane</keyword>
<dbReference type="EMBL" id="KQ980765">
    <property type="protein sequence ID" value="KYN13420.1"/>
    <property type="molecule type" value="Genomic_DNA"/>
</dbReference>
<evidence type="ECO:0000256" key="6">
    <source>
        <dbReference type="ARBA" id="ARBA00023136"/>
    </source>
</evidence>
<evidence type="ECO:0000313" key="9">
    <source>
        <dbReference type="EMBL" id="KYN13420.1"/>
    </source>
</evidence>
<feature type="non-terminal residue" evidence="9">
    <location>
        <position position="1"/>
    </location>
</feature>
<evidence type="ECO:0000256" key="4">
    <source>
        <dbReference type="ARBA" id="ARBA00022989"/>
    </source>
</evidence>
<protein>
    <recommendedName>
        <fullName evidence="2">Coiled-coil domain-containing protein 167</fullName>
    </recommendedName>
</protein>
<dbReference type="Proteomes" id="UP000078492">
    <property type="component" value="Unassembled WGS sequence"/>
</dbReference>
<dbReference type="PANTHER" id="PTHR31759:SF1">
    <property type="entry name" value="COILED-COIL DOMAIN-CONTAINING PROTEIN 167"/>
    <property type="match status" value="1"/>
</dbReference>
<evidence type="ECO:0000256" key="8">
    <source>
        <dbReference type="SAM" id="Phobius"/>
    </source>
</evidence>
<accession>A0A195DKL4</accession>
<dbReference type="InterPro" id="IPR028194">
    <property type="entry name" value="CC167"/>
</dbReference>
<dbReference type="GO" id="GO:0016020">
    <property type="term" value="C:membrane"/>
    <property type="evidence" value="ECO:0007669"/>
    <property type="project" value="UniProtKB-SubCell"/>
</dbReference>
<keyword evidence="4 8" id="KW-1133">Transmembrane helix</keyword>
<evidence type="ECO:0000256" key="2">
    <source>
        <dbReference type="ARBA" id="ARBA00022350"/>
    </source>
</evidence>
<comment type="subcellular location">
    <subcellularLocation>
        <location evidence="1">Membrane</location>
        <topology evidence="1">Single-pass membrane protein</topology>
    </subcellularLocation>
</comment>
<evidence type="ECO:0000313" key="10">
    <source>
        <dbReference type="Proteomes" id="UP000078492"/>
    </source>
</evidence>
<evidence type="ECO:0000256" key="7">
    <source>
        <dbReference type="SAM" id="Coils"/>
    </source>
</evidence>
<evidence type="ECO:0000256" key="1">
    <source>
        <dbReference type="ARBA" id="ARBA00004167"/>
    </source>
</evidence>
<dbReference type="Pfam" id="PF15188">
    <property type="entry name" value="CCDC-167"/>
    <property type="match status" value="1"/>
</dbReference>
<keyword evidence="10" id="KW-1185">Reference proteome</keyword>
<keyword evidence="5 7" id="KW-0175">Coiled coil</keyword>
<dbReference type="PANTHER" id="PTHR31759">
    <property type="entry name" value="COILED-COIL DOMAIN-CONTAINING PROTEIN 167"/>
    <property type="match status" value="1"/>
</dbReference>
<feature type="coiled-coil region" evidence="7">
    <location>
        <begin position="42"/>
        <end position="79"/>
    </location>
</feature>
<evidence type="ECO:0000256" key="3">
    <source>
        <dbReference type="ARBA" id="ARBA00022692"/>
    </source>
</evidence>
<dbReference type="AlphaFoldDB" id="A0A195DKL4"/>
<gene>
    <name evidence="9" type="ORF">ALC57_14433</name>
</gene>
<feature type="transmembrane region" description="Helical" evidence="8">
    <location>
        <begin position="81"/>
        <end position="101"/>
    </location>
</feature>
<keyword evidence="3 8" id="KW-0812">Transmembrane</keyword>
<organism evidence="9 10">
    <name type="scientific">Trachymyrmex cornetzi</name>
    <dbReference type="NCBI Taxonomy" id="471704"/>
    <lineage>
        <taxon>Eukaryota</taxon>
        <taxon>Metazoa</taxon>
        <taxon>Ecdysozoa</taxon>
        <taxon>Arthropoda</taxon>
        <taxon>Hexapoda</taxon>
        <taxon>Insecta</taxon>
        <taxon>Pterygota</taxon>
        <taxon>Neoptera</taxon>
        <taxon>Endopterygota</taxon>
        <taxon>Hymenoptera</taxon>
        <taxon>Apocrita</taxon>
        <taxon>Aculeata</taxon>
        <taxon>Formicoidea</taxon>
        <taxon>Formicidae</taxon>
        <taxon>Myrmicinae</taxon>
        <taxon>Trachymyrmex</taxon>
    </lineage>
</organism>
<name>A0A195DKL4_9HYME</name>